<dbReference type="BioCyc" id="AMAC1300253:G12YX-3440-MONOMER"/>
<evidence type="ECO:0008006" key="4">
    <source>
        <dbReference type="Google" id="ProtNLM"/>
    </source>
</evidence>
<reference evidence="2 3" key="1">
    <citation type="journal article" date="2013" name="Genome Biol. Evol.">
        <title>Genomic Diversity of "Deep Ecotype" Alteromonas macleodii Isolates: Evidence for Pan-Mediterranean Clonal Frames.</title>
        <authorList>
            <person name="Lopez-Perez M."/>
            <person name="Gonzaga A."/>
            <person name="Rodriguez-Valera F."/>
        </authorList>
    </citation>
    <scope>NUCLEOTIDE SEQUENCE [LARGE SCALE GENOMIC DNA]</scope>
    <source>
        <strain evidence="3">'English Channel 615'</strain>
        <plasmid evidence="3">Plasmid</plasmid>
    </source>
</reference>
<accession>S5ASF7</accession>
<dbReference type="EMBL" id="CP004847">
    <property type="protein sequence ID" value="AGP79793.1"/>
    <property type="molecule type" value="Genomic_DNA"/>
</dbReference>
<dbReference type="Proteomes" id="UP000014909">
    <property type="component" value="Plasmid unnamed"/>
</dbReference>
<protein>
    <recommendedName>
        <fullName evidence="4">Phosphate ABC transporter substrate-binding protein</fullName>
    </recommendedName>
</protein>
<keyword evidence="1" id="KW-0732">Signal</keyword>
<sequence length="84" mass="8946">MLKKVIAGALVAIGLNASVFADVAVIVHPDNSVEITQTEIERIFLGKSSQFPDGSEAIPINTIGSVNDEFNERVLGKLRISPAI</sequence>
<evidence type="ECO:0000256" key="1">
    <source>
        <dbReference type="SAM" id="SignalP"/>
    </source>
</evidence>
<organism evidence="2 3">
    <name type="scientific">Alteromonas mediterranea 615</name>
    <dbReference type="NCBI Taxonomy" id="1300253"/>
    <lineage>
        <taxon>Bacteria</taxon>
        <taxon>Pseudomonadati</taxon>
        <taxon>Pseudomonadota</taxon>
        <taxon>Gammaproteobacteria</taxon>
        <taxon>Alteromonadales</taxon>
        <taxon>Alteromonadaceae</taxon>
        <taxon>Alteromonas/Salinimonas group</taxon>
        <taxon>Alteromonas</taxon>
    </lineage>
</organism>
<dbReference type="PATRIC" id="fig|1300253.3.peg.4556"/>
<feature type="chain" id="PRO_5004535094" description="Phosphate ABC transporter substrate-binding protein" evidence="1">
    <location>
        <begin position="22"/>
        <end position="84"/>
    </location>
</feature>
<proteinExistence type="predicted"/>
<name>S5ASF7_9ALTE</name>
<feature type="signal peptide" evidence="1">
    <location>
        <begin position="1"/>
        <end position="21"/>
    </location>
</feature>
<evidence type="ECO:0000313" key="2">
    <source>
        <dbReference type="EMBL" id="AGP79793.1"/>
    </source>
</evidence>
<evidence type="ECO:0000313" key="3">
    <source>
        <dbReference type="Proteomes" id="UP000014909"/>
    </source>
</evidence>
<dbReference type="AlphaFoldDB" id="S5ASF7"/>
<gene>
    <name evidence="2" type="ORF">I633_21831</name>
</gene>
<keyword evidence="2" id="KW-0614">Plasmid</keyword>
<dbReference type="KEGG" id="amh:I633_21831"/>
<dbReference type="HOGENOM" id="CLU_2520294_0_0_6"/>
<geneLocation type="plasmid" evidence="2">
    <name>unnamed</name>
</geneLocation>